<sequence>MEDQRALEDVRSGSRAGIRRDPLRAPLPRRGRRLAHRHLGQERASVRGSAAAATSMTVPPTAAAAPRPLLPLLLLLLALSPGAGGDAQRGSPLLLPDVKFSCRGRATGYYADVELRCSVFHYCGPEADRYSFVCPPKSTFNQRLLMCDYEPGAAELCPHSESYYNVTTATSSTTPRVRKPVTRPPTTTTEPPTTVPPTTVAVFGKPRVTTPAVSSDEDEWLDDDGGNETAAVNETRWSQPVQQDEGGWLPSEPFDRQALFESLHESGVTYEEPRSSGDSGANSFVVYDPSELGRPFYYQPEPAGYELSDEPPRSSYEQSMGPPRPSYEQSMEPPRPSYEQPMEPPRPPWQPMAQVLLGRPDGSYHKTPSGYFEFRHRASRRRARSTRVKRQLLLSRFFKRQPLRPPPPPREEEWLPSVHFPLKSFFPVVHEPAWPPFRLPPPKGAAAAPPPFRGPRPSRPMHVFGGGRPPMPHPENFMPPFNPEMRPWSQLGVSYLPESMFVPAHVMHNSGPPPPTSPPLTEPPPMRPPLLTHPPMRPPMTHPPMPHPSMTRSPVSRSPPRKKPSRRRRPTPTRAPPTSTPFTKENRTYSWYGGWTTMPPRATPARPQRPTQLTPFVPTLPPRAPTQPKPLPPSTQPRPPPPTTSAKPKPAQSRPASPKSTATLKLSGTTPFSWERLRTTTARPSTTPRPATVVRVFSNKIGSSVMATAGTPRTTTARPSTAADVKDNVIGNGRDRGFPFEFFTDINKLLERSTPQPQPVYKPPTASREPVTEVVTAISFSESAPAAA</sequence>
<name>A0AAQ4EFG9_AMBAM</name>
<feature type="region of interest" description="Disordered" evidence="1">
    <location>
        <begin position="169"/>
        <end position="198"/>
    </location>
</feature>
<feature type="compositionally biased region" description="Acidic residues" evidence="1">
    <location>
        <begin position="215"/>
        <end position="226"/>
    </location>
</feature>
<protein>
    <recommendedName>
        <fullName evidence="2">Chitin-binding type-2 domain-containing protein</fullName>
    </recommendedName>
</protein>
<dbReference type="AlphaFoldDB" id="A0AAQ4EFG9"/>
<feature type="region of interest" description="Disordered" evidence="1">
    <location>
        <begin position="210"/>
        <end position="252"/>
    </location>
</feature>
<dbReference type="Pfam" id="PF01607">
    <property type="entry name" value="CBM_14"/>
    <property type="match status" value="1"/>
</dbReference>
<feature type="compositionally biased region" description="Pro residues" evidence="1">
    <location>
        <begin position="618"/>
        <end position="643"/>
    </location>
</feature>
<evidence type="ECO:0000313" key="4">
    <source>
        <dbReference type="Proteomes" id="UP001321473"/>
    </source>
</evidence>
<feature type="compositionally biased region" description="Basic and acidic residues" evidence="1">
    <location>
        <begin position="1"/>
        <end position="23"/>
    </location>
</feature>
<feature type="compositionally biased region" description="Polar residues" evidence="1">
    <location>
        <begin position="230"/>
        <end position="242"/>
    </location>
</feature>
<gene>
    <name evidence="3" type="ORF">V5799_012050</name>
</gene>
<organism evidence="3 4">
    <name type="scientific">Amblyomma americanum</name>
    <name type="common">Lone star tick</name>
    <dbReference type="NCBI Taxonomy" id="6943"/>
    <lineage>
        <taxon>Eukaryota</taxon>
        <taxon>Metazoa</taxon>
        <taxon>Ecdysozoa</taxon>
        <taxon>Arthropoda</taxon>
        <taxon>Chelicerata</taxon>
        <taxon>Arachnida</taxon>
        <taxon>Acari</taxon>
        <taxon>Parasitiformes</taxon>
        <taxon>Ixodida</taxon>
        <taxon>Ixodoidea</taxon>
        <taxon>Ixodidae</taxon>
        <taxon>Amblyomminae</taxon>
        <taxon>Amblyomma</taxon>
    </lineage>
</organism>
<dbReference type="InterPro" id="IPR002557">
    <property type="entry name" value="Chitin-bd_dom"/>
</dbReference>
<dbReference type="GO" id="GO:0008061">
    <property type="term" value="F:chitin binding"/>
    <property type="evidence" value="ECO:0007669"/>
    <property type="project" value="InterPro"/>
</dbReference>
<evidence type="ECO:0000313" key="3">
    <source>
        <dbReference type="EMBL" id="KAK8773414.1"/>
    </source>
</evidence>
<dbReference type="PANTHER" id="PTHR22933">
    <property type="entry name" value="FI18007P1-RELATED"/>
    <property type="match status" value="1"/>
</dbReference>
<feature type="compositionally biased region" description="Polar residues" evidence="1">
    <location>
        <begin position="654"/>
        <end position="672"/>
    </location>
</feature>
<proteinExistence type="predicted"/>
<evidence type="ECO:0000256" key="1">
    <source>
        <dbReference type="SAM" id="MobiDB-lite"/>
    </source>
</evidence>
<dbReference type="InterPro" id="IPR036508">
    <property type="entry name" value="Chitin-bd_dom_sf"/>
</dbReference>
<feature type="compositionally biased region" description="Basic residues" evidence="1">
    <location>
        <begin position="27"/>
        <end position="38"/>
    </location>
</feature>
<feature type="compositionally biased region" description="Low complexity" evidence="1">
    <location>
        <begin position="679"/>
        <end position="693"/>
    </location>
</feature>
<feature type="compositionally biased region" description="Basic residues" evidence="1">
    <location>
        <begin position="559"/>
        <end position="571"/>
    </location>
</feature>
<feature type="compositionally biased region" description="Low complexity" evidence="1">
    <location>
        <begin position="599"/>
        <end position="612"/>
    </location>
</feature>
<comment type="caution">
    <text evidence="3">The sequence shown here is derived from an EMBL/GenBank/DDBJ whole genome shotgun (WGS) entry which is preliminary data.</text>
</comment>
<feature type="compositionally biased region" description="Low complexity" evidence="1">
    <location>
        <begin position="548"/>
        <end position="558"/>
    </location>
</feature>
<feature type="region of interest" description="Disordered" evidence="1">
    <location>
        <begin position="506"/>
        <end position="693"/>
    </location>
</feature>
<feature type="compositionally biased region" description="Pro residues" evidence="1">
    <location>
        <begin position="511"/>
        <end position="547"/>
    </location>
</feature>
<feature type="compositionally biased region" description="Low complexity" evidence="1">
    <location>
        <begin position="707"/>
        <end position="723"/>
    </location>
</feature>
<feature type="region of interest" description="Disordered" evidence="1">
    <location>
        <begin position="707"/>
        <end position="728"/>
    </location>
</feature>
<dbReference type="InterPro" id="IPR052976">
    <property type="entry name" value="Scoloptoxin-like"/>
</dbReference>
<dbReference type="Proteomes" id="UP001321473">
    <property type="component" value="Unassembled WGS sequence"/>
</dbReference>
<dbReference type="GO" id="GO:0005576">
    <property type="term" value="C:extracellular region"/>
    <property type="evidence" value="ECO:0007669"/>
    <property type="project" value="InterPro"/>
</dbReference>
<dbReference type="EMBL" id="JARKHS020016943">
    <property type="protein sequence ID" value="KAK8773414.1"/>
    <property type="molecule type" value="Genomic_DNA"/>
</dbReference>
<feature type="region of interest" description="Disordered" evidence="1">
    <location>
        <begin position="266"/>
        <end position="362"/>
    </location>
</feature>
<feature type="region of interest" description="Disordered" evidence="1">
    <location>
        <begin position="1"/>
        <end position="53"/>
    </location>
</feature>
<accession>A0AAQ4EFG9</accession>
<dbReference type="PANTHER" id="PTHR22933:SF31">
    <property type="entry name" value="FI18007P1"/>
    <property type="match status" value="1"/>
</dbReference>
<feature type="compositionally biased region" description="Low complexity" evidence="1">
    <location>
        <begin position="184"/>
        <end position="198"/>
    </location>
</feature>
<dbReference type="PROSITE" id="PS50940">
    <property type="entry name" value="CHIT_BIND_II"/>
    <property type="match status" value="1"/>
</dbReference>
<keyword evidence="4" id="KW-1185">Reference proteome</keyword>
<feature type="domain" description="Chitin-binding type-2" evidence="2">
    <location>
        <begin position="99"/>
        <end position="159"/>
    </location>
</feature>
<evidence type="ECO:0000259" key="2">
    <source>
        <dbReference type="PROSITE" id="PS50940"/>
    </source>
</evidence>
<dbReference type="SUPFAM" id="SSF57625">
    <property type="entry name" value="Invertebrate chitin-binding proteins"/>
    <property type="match status" value="1"/>
</dbReference>
<reference evidence="3 4" key="1">
    <citation type="journal article" date="2023" name="Arcadia Sci">
        <title>De novo assembly of a long-read Amblyomma americanum tick genome.</title>
        <authorList>
            <person name="Chou S."/>
            <person name="Poskanzer K.E."/>
            <person name="Rollins M."/>
            <person name="Thuy-Boun P.S."/>
        </authorList>
    </citation>
    <scope>NUCLEOTIDE SEQUENCE [LARGE SCALE GENOMIC DNA]</scope>
    <source>
        <strain evidence="3">F_SG_1</strain>
        <tissue evidence="3">Salivary glands</tissue>
    </source>
</reference>